<keyword evidence="2" id="KW-0472">Membrane</keyword>
<dbReference type="EMBL" id="KQ030894">
    <property type="protein sequence ID" value="KJZ68444.1"/>
    <property type="molecule type" value="Genomic_DNA"/>
</dbReference>
<feature type="transmembrane region" description="Helical" evidence="2">
    <location>
        <begin position="352"/>
        <end position="383"/>
    </location>
</feature>
<evidence type="ECO:0000313" key="4">
    <source>
        <dbReference type="Proteomes" id="UP000054481"/>
    </source>
</evidence>
<proteinExistence type="predicted"/>
<keyword evidence="2" id="KW-0812">Transmembrane</keyword>
<dbReference type="AlphaFoldDB" id="A0A0F8A0D8"/>
<sequence length="417" mass="47416">MLESAYPLQDTTDADLQRITQALWRWNICEACGAGKKCVDTCCAWKRSARLGHFFDFYKDITASYVPDLLPGSEPALRSHEDIVNIIKLLREKPSIKRSDLTHEYFSRRGAKLPSMADQHRAFNLVVQVMAMVKCSAGNQPSGVLELGTQPLPWHSDKSLTEFMLDAFPHFGVVNLNLHDDLNKTRDVKPVLTATRLKKVAGLRFRGTDDLRNHLRMDDRRGIVEIYHYTSVLKEHLAASRLIGDDAATLEQSISRGIVPRQIALEALDSVQKILFPFDSDSEVFLRGLVSKQSFDPECLRYDSTGYRMQAEQEIRYKYFGRRLLDLLEEVENPSPRGTLEKWLQRKSGARYVMMATLVGVFCAVVLGILGLAVGIFQAWVAYEAWKYPPTPPRIGEFDTRRPEIDPGRRRSAERAI</sequence>
<keyword evidence="4" id="KW-1185">Reference proteome</keyword>
<evidence type="ECO:0000313" key="3">
    <source>
        <dbReference type="EMBL" id="KJZ68444.1"/>
    </source>
</evidence>
<name>A0A0F8A0D8_9HYPO</name>
<gene>
    <name evidence="3" type="ORF">HIM_12169</name>
</gene>
<feature type="region of interest" description="Disordered" evidence="1">
    <location>
        <begin position="397"/>
        <end position="417"/>
    </location>
</feature>
<keyword evidence="2" id="KW-1133">Transmembrane helix</keyword>
<reference evidence="3 4" key="1">
    <citation type="journal article" date="2014" name="Genome Biol. Evol.">
        <title>Comparative genomics and transcriptomics analyses reveal divergent lifestyle features of nematode endoparasitic fungus Hirsutella minnesotensis.</title>
        <authorList>
            <person name="Lai Y."/>
            <person name="Liu K."/>
            <person name="Zhang X."/>
            <person name="Zhang X."/>
            <person name="Li K."/>
            <person name="Wang N."/>
            <person name="Shu C."/>
            <person name="Wu Y."/>
            <person name="Wang C."/>
            <person name="Bushley K.E."/>
            <person name="Xiang M."/>
            <person name="Liu X."/>
        </authorList>
    </citation>
    <scope>NUCLEOTIDE SEQUENCE [LARGE SCALE GENOMIC DNA]</scope>
    <source>
        <strain evidence="3 4">3608</strain>
    </source>
</reference>
<evidence type="ECO:0000256" key="1">
    <source>
        <dbReference type="SAM" id="MobiDB-lite"/>
    </source>
</evidence>
<organism evidence="3 4">
    <name type="scientific">Hirsutella minnesotensis 3608</name>
    <dbReference type="NCBI Taxonomy" id="1043627"/>
    <lineage>
        <taxon>Eukaryota</taxon>
        <taxon>Fungi</taxon>
        <taxon>Dikarya</taxon>
        <taxon>Ascomycota</taxon>
        <taxon>Pezizomycotina</taxon>
        <taxon>Sordariomycetes</taxon>
        <taxon>Hypocreomycetidae</taxon>
        <taxon>Hypocreales</taxon>
        <taxon>Ophiocordycipitaceae</taxon>
        <taxon>Hirsutella</taxon>
    </lineage>
</organism>
<dbReference type="Proteomes" id="UP000054481">
    <property type="component" value="Unassembled WGS sequence"/>
</dbReference>
<accession>A0A0F8A0D8</accession>
<dbReference type="OrthoDB" id="5428890at2759"/>
<evidence type="ECO:0000256" key="2">
    <source>
        <dbReference type="SAM" id="Phobius"/>
    </source>
</evidence>
<protein>
    <submittedName>
        <fullName evidence="3">Uncharacterized protein</fullName>
    </submittedName>
</protein>